<dbReference type="InterPro" id="IPR011990">
    <property type="entry name" value="TPR-like_helical_dom_sf"/>
</dbReference>
<sequence length="665" mass="75612">MKKKALLYSIVLATGMSFSGCSDQFLQDMTPYDKYSPEMTFGIESNLDSYIQNVYYNYFYKSGMTPTQSYGLAGAWNDYTAYTEEKWGIQAKIDASQELNRSDDCETYFGANLGSNISNSPYTRIRSCNEILEGVDKYGQDLSESAIKRAKGQAYFLRAMQLFDLVRVYGGVPIVNKVIDASDRDGATAYVRESVEKCIEQVVKDLSDAAGMLPTRKEWGDSQYGRLTKEAALAYKSRVLLTFASPLFNKDWDNPSNKRWADALEATQEAKTFLDSEGYGLYGSTAKEWDEMFHNFDNKFCKEVIMVKLLASTNVKNDEHSGWQKAIRLKSMGGSGAGYQVPLGMINLFPMADGKEATQENGYDSFLFFKKRDPRFYYTFAFTGEKWGYDKNADASVWNYRWTDQTQNHYYADNLGGSSLAVVRKMSNPNANSDNTYQWDGTDVFEYRYAELLLNLAECQAATGHPSEAVKLIGDVRKRVGILAGQDGTYGLGNISDKHEAIKACLNERRIELAYEGKRYWDIIRWMLYNDDATASNTTCATLGIEPLNNTYRENKYLQVKDYDGKEDPLTDKRDGFTPVDVDDWDNLESEMERLGEFWTANFEFKETETPVDATSNKEQAYITWRQNYYLSGLPTNVVKMNPWLTQSIGWTDAYEAAGTFDARQ</sequence>
<evidence type="ECO:0000313" key="10">
    <source>
        <dbReference type="Proteomes" id="UP001215398"/>
    </source>
</evidence>
<dbReference type="Proteomes" id="UP001215398">
    <property type="component" value="Unassembled WGS sequence"/>
</dbReference>
<comment type="subcellular location">
    <subcellularLocation>
        <location evidence="1">Cell outer membrane</location>
    </subcellularLocation>
</comment>
<evidence type="ECO:0000256" key="4">
    <source>
        <dbReference type="ARBA" id="ARBA00023136"/>
    </source>
</evidence>
<feature type="domain" description="RagB/SusD" evidence="7">
    <location>
        <begin position="302"/>
        <end position="651"/>
    </location>
</feature>
<protein>
    <submittedName>
        <fullName evidence="9">RagB/SusD family nutrient uptake outer membrane protein</fullName>
    </submittedName>
</protein>
<dbReference type="SUPFAM" id="SSF48452">
    <property type="entry name" value="TPR-like"/>
    <property type="match status" value="1"/>
</dbReference>
<feature type="domain" description="SusD-like N-terminal" evidence="8">
    <location>
        <begin position="41"/>
        <end position="241"/>
    </location>
</feature>
<dbReference type="Gene3D" id="1.25.40.390">
    <property type="match status" value="1"/>
</dbReference>
<dbReference type="Pfam" id="PF07980">
    <property type="entry name" value="SusD_RagB"/>
    <property type="match status" value="1"/>
</dbReference>
<evidence type="ECO:0000256" key="6">
    <source>
        <dbReference type="SAM" id="SignalP"/>
    </source>
</evidence>
<dbReference type="InterPro" id="IPR033985">
    <property type="entry name" value="SusD-like_N"/>
</dbReference>
<name>A0ABT5H5V7_9BACE</name>
<evidence type="ECO:0000313" key="9">
    <source>
        <dbReference type="EMBL" id="MDC7135970.1"/>
    </source>
</evidence>
<gene>
    <name evidence="9" type="ORF">PQG98_06375</name>
</gene>
<evidence type="ECO:0000256" key="3">
    <source>
        <dbReference type="ARBA" id="ARBA00022729"/>
    </source>
</evidence>
<organism evidence="9 10">
    <name type="scientific">Bacteroides zhangwenhongii</name>
    <dbReference type="NCBI Taxonomy" id="2650157"/>
    <lineage>
        <taxon>Bacteria</taxon>
        <taxon>Pseudomonadati</taxon>
        <taxon>Bacteroidota</taxon>
        <taxon>Bacteroidia</taxon>
        <taxon>Bacteroidales</taxon>
        <taxon>Bacteroidaceae</taxon>
        <taxon>Bacteroides</taxon>
    </lineage>
</organism>
<keyword evidence="5" id="KW-0998">Cell outer membrane</keyword>
<evidence type="ECO:0000259" key="8">
    <source>
        <dbReference type="Pfam" id="PF14322"/>
    </source>
</evidence>
<evidence type="ECO:0000256" key="1">
    <source>
        <dbReference type="ARBA" id="ARBA00004442"/>
    </source>
</evidence>
<evidence type="ECO:0000256" key="2">
    <source>
        <dbReference type="ARBA" id="ARBA00006275"/>
    </source>
</evidence>
<proteinExistence type="inferred from homology"/>
<feature type="signal peptide" evidence="6">
    <location>
        <begin position="1"/>
        <end position="19"/>
    </location>
</feature>
<evidence type="ECO:0000259" key="7">
    <source>
        <dbReference type="Pfam" id="PF07980"/>
    </source>
</evidence>
<evidence type="ECO:0000256" key="5">
    <source>
        <dbReference type="ARBA" id="ARBA00023237"/>
    </source>
</evidence>
<dbReference type="InterPro" id="IPR012944">
    <property type="entry name" value="SusD_RagB_dom"/>
</dbReference>
<keyword evidence="10" id="KW-1185">Reference proteome</keyword>
<comment type="similarity">
    <text evidence="2">Belongs to the SusD family.</text>
</comment>
<dbReference type="RefSeq" id="WP_272719987.1">
    <property type="nucleotide sequence ID" value="NZ_JAQPYS010000043.1"/>
</dbReference>
<accession>A0ABT5H5V7</accession>
<dbReference type="PROSITE" id="PS51257">
    <property type="entry name" value="PROKAR_LIPOPROTEIN"/>
    <property type="match status" value="1"/>
</dbReference>
<dbReference type="Pfam" id="PF14322">
    <property type="entry name" value="SusD-like_3"/>
    <property type="match status" value="1"/>
</dbReference>
<feature type="chain" id="PRO_5045096012" evidence="6">
    <location>
        <begin position="20"/>
        <end position="665"/>
    </location>
</feature>
<keyword evidence="3 6" id="KW-0732">Signal</keyword>
<comment type="caution">
    <text evidence="9">The sequence shown here is derived from an EMBL/GenBank/DDBJ whole genome shotgun (WGS) entry which is preliminary data.</text>
</comment>
<reference evidence="9 10" key="1">
    <citation type="submission" date="2023-01" db="EMBL/GenBank/DDBJ databases">
        <title>Exploring GABA producing Bacteroides strains toward improving mental health.</title>
        <authorList>
            <person name="Yousuf B."/>
            <person name="Bouhlel N.E."/>
            <person name="Mottawea W."/>
            <person name="Hammami R."/>
        </authorList>
    </citation>
    <scope>NUCLEOTIDE SEQUENCE [LARGE SCALE GENOMIC DNA]</scope>
    <source>
        <strain evidence="9 10">UO.H1054</strain>
    </source>
</reference>
<dbReference type="EMBL" id="JAQPYS010000043">
    <property type="protein sequence ID" value="MDC7135970.1"/>
    <property type="molecule type" value="Genomic_DNA"/>
</dbReference>
<keyword evidence="4" id="KW-0472">Membrane</keyword>